<name>J9G1G1_9ZZZZ</name>
<sequence length="50" mass="5835">MSVRLLVGRSFVKFHVDQNKELRKQGIHCVQSQDAAARVTNRKRVKENKQ</sequence>
<organism evidence="1">
    <name type="scientific">gut metagenome</name>
    <dbReference type="NCBI Taxonomy" id="749906"/>
    <lineage>
        <taxon>unclassified sequences</taxon>
        <taxon>metagenomes</taxon>
        <taxon>organismal metagenomes</taxon>
    </lineage>
</organism>
<dbReference type="EMBL" id="AMCI01003272">
    <property type="protein sequence ID" value="EJX00679.1"/>
    <property type="molecule type" value="Genomic_DNA"/>
</dbReference>
<evidence type="ECO:0000313" key="1">
    <source>
        <dbReference type="EMBL" id="EJX00679.1"/>
    </source>
</evidence>
<dbReference type="AlphaFoldDB" id="J9G1G1"/>
<protein>
    <submittedName>
        <fullName evidence="1">Uncharacterized protein</fullName>
    </submittedName>
</protein>
<gene>
    <name evidence="1" type="ORF">EVA_11216</name>
</gene>
<proteinExistence type="predicted"/>
<accession>J9G1G1</accession>
<comment type="caution">
    <text evidence="1">The sequence shown here is derived from an EMBL/GenBank/DDBJ whole genome shotgun (WGS) entry which is preliminary data.</text>
</comment>
<reference evidence="1" key="1">
    <citation type="journal article" date="2012" name="PLoS ONE">
        <title>Gene sets for utilization of primary and secondary nutrition supplies in the distal gut of endangered iberian lynx.</title>
        <authorList>
            <person name="Alcaide M."/>
            <person name="Messina E."/>
            <person name="Richter M."/>
            <person name="Bargiela R."/>
            <person name="Peplies J."/>
            <person name="Huws S.A."/>
            <person name="Newbold C.J."/>
            <person name="Golyshin P.N."/>
            <person name="Simon M.A."/>
            <person name="Lopez G."/>
            <person name="Yakimov M.M."/>
            <person name="Ferrer M."/>
        </authorList>
    </citation>
    <scope>NUCLEOTIDE SEQUENCE</scope>
</reference>